<evidence type="ECO:0000313" key="1">
    <source>
        <dbReference type="EMBL" id="GCC23984.1"/>
    </source>
</evidence>
<protein>
    <submittedName>
        <fullName evidence="1">Uncharacterized protein</fullName>
    </submittedName>
</protein>
<dbReference type="AlphaFoldDB" id="A0A401S0Q1"/>
<sequence length="80" mass="8735">MARASSNEVGGARQTVIAREASRWRVLLATSPGEHGVGGDLMANMKGKSNQKQMYANTQINQCSSLARFYGKRRAHISPE</sequence>
<accession>A0A401S0Q1</accession>
<comment type="caution">
    <text evidence="1">The sequence shown here is derived from an EMBL/GenBank/DDBJ whole genome shotgun (WGS) entry which is preliminary data.</text>
</comment>
<organism evidence="1 2">
    <name type="scientific">Chiloscyllium punctatum</name>
    <name type="common">Brownbanded bambooshark</name>
    <name type="synonym">Hemiscyllium punctatum</name>
    <dbReference type="NCBI Taxonomy" id="137246"/>
    <lineage>
        <taxon>Eukaryota</taxon>
        <taxon>Metazoa</taxon>
        <taxon>Chordata</taxon>
        <taxon>Craniata</taxon>
        <taxon>Vertebrata</taxon>
        <taxon>Chondrichthyes</taxon>
        <taxon>Elasmobranchii</taxon>
        <taxon>Galeomorphii</taxon>
        <taxon>Galeoidea</taxon>
        <taxon>Orectolobiformes</taxon>
        <taxon>Hemiscylliidae</taxon>
        <taxon>Chiloscyllium</taxon>
    </lineage>
</organism>
<evidence type="ECO:0000313" key="2">
    <source>
        <dbReference type="Proteomes" id="UP000287033"/>
    </source>
</evidence>
<keyword evidence="2" id="KW-1185">Reference proteome</keyword>
<name>A0A401S0Q1_CHIPU</name>
<dbReference type="Proteomes" id="UP000287033">
    <property type="component" value="Unassembled WGS sequence"/>
</dbReference>
<dbReference type="EMBL" id="BEZZ01000044">
    <property type="protein sequence ID" value="GCC23984.1"/>
    <property type="molecule type" value="Genomic_DNA"/>
</dbReference>
<gene>
    <name evidence="1" type="ORF">chiPu_0002382</name>
</gene>
<proteinExistence type="predicted"/>
<reference evidence="1 2" key="1">
    <citation type="journal article" date="2018" name="Nat. Ecol. Evol.">
        <title>Shark genomes provide insights into elasmobranch evolution and the origin of vertebrates.</title>
        <authorList>
            <person name="Hara Y"/>
            <person name="Yamaguchi K"/>
            <person name="Onimaru K"/>
            <person name="Kadota M"/>
            <person name="Koyanagi M"/>
            <person name="Keeley SD"/>
            <person name="Tatsumi K"/>
            <person name="Tanaka K"/>
            <person name="Motone F"/>
            <person name="Kageyama Y"/>
            <person name="Nozu R"/>
            <person name="Adachi N"/>
            <person name="Nishimura O"/>
            <person name="Nakagawa R"/>
            <person name="Tanegashima C"/>
            <person name="Kiyatake I"/>
            <person name="Matsumoto R"/>
            <person name="Murakumo K"/>
            <person name="Nishida K"/>
            <person name="Terakita A"/>
            <person name="Kuratani S"/>
            <person name="Sato K"/>
            <person name="Hyodo S Kuraku.S."/>
        </authorList>
    </citation>
    <scope>NUCLEOTIDE SEQUENCE [LARGE SCALE GENOMIC DNA]</scope>
</reference>